<sequence>MCGEGERLVPNPYVTALERLKSRAETAVADTPNMDGPAEAIGDGPAWTGSAARDVHDDYLAPHADPVRSALNRLVEDIENRKSAFEPLVTEGLAEVLRIELEMW</sequence>
<dbReference type="EMBL" id="WLZY01000006">
    <property type="protein sequence ID" value="NDL58933.1"/>
    <property type="molecule type" value="Genomic_DNA"/>
</dbReference>
<organism evidence="2 3">
    <name type="scientific">Phytoactinopolyspora mesophila</name>
    <dbReference type="NCBI Taxonomy" id="2650750"/>
    <lineage>
        <taxon>Bacteria</taxon>
        <taxon>Bacillati</taxon>
        <taxon>Actinomycetota</taxon>
        <taxon>Actinomycetes</taxon>
        <taxon>Jiangellales</taxon>
        <taxon>Jiangellaceae</taxon>
        <taxon>Phytoactinopolyspora</taxon>
    </lineage>
</organism>
<reference evidence="2 3" key="1">
    <citation type="submission" date="2019-11" db="EMBL/GenBank/DDBJ databases">
        <authorList>
            <person name="Li X.-J."/>
            <person name="Feng X.-M."/>
        </authorList>
    </citation>
    <scope>NUCLEOTIDE SEQUENCE [LARGE SCALE GENOMIC DNA]</scope>
    <source>
        <strain evidence="2 3">XMNu-373</strain>
    </source>
</reference>
<protein>
    <submittedName>
        <fullName evidence="2">Uncharacterized protein</fullName>
    </submittedName>
</protein>
<dbReference type="RefSeq" id="WP_162451637.1">
    <property type="nucleotide sequence ID" value="NZ_WLZY01000006.1"/>
</dbReference>
<evidence type="ECO:0000313" key="3">
    <source>
        <dbReference type="Proteomes" id="UP000460435"/>
    </source>
</evidence>
<comment type="caution">
    <text evidence="2">The sequence shown here is derived from an EMBL/GenBank/DDBJ whole genome shotgun (WGS) entry which is preliminary data.</text>
</comment>
<evidence type="ECO:0000313" key="2">
    <source>
        <dbReference type="EMBL" id="NDL58933.1"/>
    </source>
</evidence>
<feature type="region of interest" description="Disordered" evidence="1">
    <location>
        <begin position="28"/>
        <end position="48"/>
    </location>
</feature>
<dbReference type="Proteomes" id="UP000460435">
    <property type="component" value="Unassembled WGS sequence"/>
</dbReference>
<name>A0A7K3M6I7_9ACTN</name>
<accession>A0A7K3M6I7</accession>
<evidence type="ECO:0000256" key="1">
    <source>
        <dbReference type="SAM" id="MobiDB-lite"/>
    </source>
</evidence>
<dbReference type="AlphaFoldDB" id="A0A7K3M6I7"/>
<keyword evidence="3" id="KW-1185">Reference proteome</keyword>
<proteinExistence type="predicted"/>
<gene>
    <name evidence="2" type="ORF">F7O44_17835</name>
</gene>